<protein>
    <submittedName>
        <fullName evidence="2">Uncharacterized protein</fullName>
    </submittedName>
</protein>
<evidence type="ECO:0000256" key="1">
    <source>
        <dbReference type="SAM" id="Phobius"/>
    </source>
</evidence>
<feature type="transmembrane region" description="Helical" evidence="1">
    <location>
        <begin position="20"/>
        <end position="42"/>
    </location>
</feature>
<dbReference type="AlphaFoldDB" id="A0A7S0HIM7"/>
<name>A0A7S0HIM7_9CRYP</name>
<sequence length="140" mass="15446">MLEQWSTGLLDVTSDYEILSVASLFCGAGVFFLAPNTALSVFNGRPSLLSGLAQPLQRLTKGVCNEKDSVLCINTCCLLSFPPVLLYWRSALREKYQIEGSCVSDCCASSLCCWCAILQEAREAKAREYHVQIPNAVRMK</sequence>
<evidence type="ECO:0000313" key="2">
    <source>
        <dbReference type="EMBL" id="CAD8489299.1"/>
    </source>
</evidence>
<organism evidence="2">
    <name type="scientific">Hanusia phi</name>
    <dbReference type="NCBI Taxonomy" id="3032"/>
    <lineage>
        <taxon>Eukaryota</taxon>
        <taxon>Cryptophyceae</taxon>
        <taxon>Pyrenomonadales</taxon>
        <taxon>Geminigeraceae</taxon>
        <taxon>Hanusia</taxon>
    </lineage>
</organism>
<dbReference type="EMBL" id="HBEO01019636">
    <property type="protein sequence ID" value="CAD8489299.1"/>
    <property type="molecule type" value="Transcribed_RNA"/>
</dbReference>
<gene>
    <name evidence="2" type="ORF">HPHI1048_LOCUS13293</name>
</gene>
<dbReference type="PANTHER" id="PTHR15907">
    <property type="entry name" value="DUF614 FAMILY PROTEIN-RELATED"/>
    <property type="match status" value="1"/>
</dbReference>
<keyword evidence="1" id="KW-0472">Membrane</keyword>
<accession>A0A7S0HIM7</accession>
<keyword evidence="1" id="KW-0812">Transmembrane</keyword>
<dbReference type="Pfam" id="PF04749">
    <property type="entry name" value="PLAC8"/>
    <property type="match status" value="1"/>
</dbReference>
<dbReference type="NCBIfam" id="TIGR01571">
    <property type="entry name" value="A_thal_Cys_rich"/>
    <property type="match status" value="1"/>
</dbReference>
<reference evidence="2" key="1">
    <citation type="submission" date="2021-01" db="EMBL/GenBank/DDBJ databases">
        <authorList>
            <person name="Corre E."/>
            <person name="Pelletier E."/>
            <person name="Niang G."/>
            <person name="Scheremetjew M."/>
            <person name="Finn R."/>
            <person name="Kale V."/>
            <person name="Holt S."/>
            <person name="Cochrane G."/>
            <person name="Meng A."/>
            <person name="Brown T."/>
            <person name="Cohen L."/>
        </authorList>
    </citation>
    <scope>NUCLEOTIDE SEQUENCE</scope>
    <source>
        <strain evidence="2">CCMP325</strain>
    </source>
</reference>
<proteinExistence type="predicted"/>
<dbReference type="InterPro" id="IPR006461">
    <property type="entry name" value="PLAC_motif_containing"/>
</dbReference>
<keyword evidence="1" id="KW-1133">Transmembrane helix</keyword>